<keyword evidence="1" id="KW-0732">Signal</keyword>
<proteinExistence type="predicted"/>
<evidence type="ECO:0000313" key="3">
    <source>
        <dbReference type="Proteomes" id="UP000323386"/>
    </source>
</evidence>
<evidence type="ECO:0000256" key="1">
    <source>
        <dbReference type="SAM" id="SignalP"/>
    </source>
</evidence>
<organism evidence="2 3">
    <name type="scientific">Pseudozyma flocculosa</name>
    <dbReference type="NCBI Taxonomy" id="84751"/>
    <lineage>
        <taxon>Eukaryota</taxon>
        <taxon>Fungi</taxon>
        <taxon>Dikarya</taxon>
        <taxon>Basidiomycota</taxon>
        <taxon>Ustilaginomycotina</taxon>
        <taxon>Ustilaginomycetes</taxon>
        <taxon>Ustilaginales</taxon>
        <taxon>Ustilaginaceae</taxon>
        <taxon>Pseudozyma</taxon>
    </lineage>
</organism>
<sequence>MPARWLARTCLLAALPGQAGNANPQLFSAEGDSFPPPSDGRLSALWVALALASPSVPSPPRSPRACLPMKRLRLL</sequence>
<reference evidence="2 3" key="1">
    <citation type="submission" date="2018-03" db="EMBL/GenBank/DDBJ databases">
        <authorList>
            <person name="Guldener U."/>
        </authorList>
    </citation>
    <scope>NUCLEOTIDE SEQUENCE [LARGE SCALE GENOMIC DNA]</scope>
    <source>
        <strain evidence="2 3">DAOM196992</strain>
    </source>
</reference>
<feature type="signal peptide" evidence="1">
    <location>
        <begin position="1"/>
        <end position="21"/>
    </location>
</feature>
<feature type="chain" id="PRO_5022707330" evidence="1">
    <location>
        <begin position="22"/>
        <end position="75"/>
    </location>
</feature>
<dbReference type="Proteomes" id="UP000323386">
    <property type="component" value="Unassembled WGS sequence"/>
</dbReference>
<gene>
    <name evidence="2" type="ORF">PSFLO_02384</name>
</gene>
<name>A0A5C3EXB4_9BASI</name>
<accession>A0A5C3EXB4</accession>
<dbReference type="EMBL" id="OOIP01000005">
    <property type="protein sequence ID" value="SPO36913.1"/>
    <property type="molecule type" value="Genomic_DNA"/>
</dbReference>
<evidence type="ECO:0000313" key="2">
    <source>
        <dbReference type="EMBL" id="SPO36913.1"/>
    </source>
</evidence>
<protein>
    <submittedName>
        <fullName evidence="2">Uncharacterized protein</fullName>
    </submittedName>
</protein>
<keyword evidence="3" id="KW-1185">Reference proteome</keyword>
<dbReference type="AlphaFoldDB" id="A0A5C3EXB4"/>